<dbReference type="EMBL" id="KE647234">
    <property type="protein sequence ID" value="EQB60790.1"/>
    <property type="molecule type" value="Genomic_DNA"/>
</dbReference>
<name>T0MIH2_9MICR</name>
<keyword evidence="2" id="KW-0378">Hydrolase</keyword>
<dbReference type="VEuPathDB" id="MicrosporidiaDB:NAPIS_ORF01633"/>
<dbReference type="Proteomes" id="UP000053780">
    <property type="component" value="Unassembled WGS sequence"/>
</dbReference>
<dbReference type="OrthoDB" id="10257284at2759"/>
<dbReference type="Pfam" id="PF00328">
    <property type="entry name" value="His_Phos_2"/>
    <property type="match status" value="1"/>
</dbReference>
<dbReference type="PANTHER" id="PTHR11567:SF110">
    <property type="entry name" value="2-PHOSPHOXYLOSE PHOSPHATASE 1"/>
    <property type="match status" value="1"/>
</dbReference>
<evidence type="ECO:0000256" key="1">
    <source>
        <dbReference type="ARBA" id="ARBA00005375"/>
    </source>
</evidence>
<dbReference type="GO" id="GO:0016791">
    <property type="term" value="F:phosphatase activity"/>
    <property type="evidence" value="ECO:0007669"/>
    <property type="project" value="TreeGrafter"/>
</dbReference>
<keyword evidence="4" id="KW-1185">Reference proteome</keyword>
<evidence type="ECO:0000313" key="3">
    <source>
        <dbReference type="EMBL" id="EQB60790.1"/>
    </source>
</evidence>
<dbReference type="SUPFAM" id="SSF53254">
    <property type="entry name" value="Phosphoglycerate mutase-like"/>
    <property type="match status" value="1"/>
</dbReference>
<evidence type="ECO:0000256" key="2">
    <source>
        <dbReference type="ARBA" id="ARBA00022801"/>
    </source>
</evidence>
<dbReference type="InterPro" id="IPR033379">
    <property type="entry name" value="Acid_Pase_AS"/>
</dbReference>
<proteinExistence type="inferred from homology"/>
<dbReference type="InterPro" id="IPR050645">
    <property type="entry name" value="Histidine_acid_phosphatase"/>
</dbReference>
<dbReference type="Gene3D" id="3.40.50.1240">
    <property type="entry name" value="Phosphoglycerate mutase-like"/>
    <property type="match status" value="1"/>
</dbReference>
<evidence type="ECO:0000313" key="4">
    <source>
        <dbReference type="Proteomes" id="UP000053780"/>
    </source>
</evidence>
<gene>
    <name evidence="3" type="ORF">NAPIS_ORF01633</name>
</gene>
<sequence length="391" mass="45796">MFIYVLYILSLNWDYYDSNTNKQEFKKYCQPVYKFFPRNGNYNLEKLIVIFRHGDRAPLKNLSKDWEKKKCIRCKFTDGQIYNCNEKNCTKGDLTIKGFNQATKLGKFIKKSYVPLLFPNKLNIEKFNYRVTKIGRTHSTLMGVMKGINNNKTIDQVKKGGDIDSLLKIKECSYLKEKTMVDTKINKDLEEDLNNINIFDEKELSLKADEIRCNMCNNIKNKPDNKNINEQILKLSNNTWSKQMKNVSLDKTSKKIVFGKFSSELIEEMRSDFAISFISAHDGSIAMLLSSLSDTLQEWPPYASAIFIEIWCKHGRQFVRLVYNDKKIEFIESEKEFIPIEVFGRYLIKMSSDDFKIKQLCAQNGNTFNSNFLIDKKLHVSKLKWPNMFVQ</sequence>
<reference evidence="3 4" key="1">
    <citation type="journal article" date="2013" name="BMC Genomics">
        <title>Genome sequencing and comparative genomics of honey bee microsporidia, Nosema apis reveal novel insights into host-parasite interactions.</title>
        <authorList>
            <person name="Chen Yp."/>
            <person name="Pettis J.S."/>
            <person name="Zhao Y."/>
            <person name="Liu X."/>
            <person name="Tallon L.J."/>
            <person name="Sadzewicz L.D."/>
            <person name="Li R."/>
            <person name="Zheng H."/>
            <person name="Huang S."/>
            <person name="Zhang X."/>
            <person name="Hamilton M.C."/>
            <person name="Pernal S.F."/>
            <person name="Melathopoulos A.P."/>
            <person name="Yan X."/>
            <person name="Evans J.D."/>
        </authorList>
    </citation>
    <scope>NUCLEOTIDE SEQUENCE [LARGE SCALE GENOMIC DNA]</scope>
    <source>
        <strain evidence="3 4">BRL 01</strain>
    </source>
</reference>
<dbReference type="PROSITE" id="PS00616">
    <property type="entry name" value="HIS_ACID_PHOSPHAT_1"/>
    <property type="match status" value="1"/>
</dbReference>
<organism evidence="3 4">
    <name type="scientific">Vairimorpha apis BRL 01</name>
    <dbReference type="NCBI Taxonomy" id="1037528"/>
    <lineage>
        <taxon>Eukaryota</taxon>
        <taxon>Fungi</taxon>
        <taxon>Fungi incertae sedis</taxon>
        <taxon>Microsporidia</taxon>
        <taxon>Nosematidae</taxon>
        <taxon>Vairimorpha</taxon>
    </lineage>
</organism>
<dbReference type="AlphaFoldDB" id="T0MIH2"/>
<dbReference type="CDD" id="cd07061">
    <property type="entry name" value="HP_HAP_like"/>
    <property type="match status" value="1"/>
</dbReference>
<accession>T0MIH2</accession>
<dbReference type="PANTHER" id="PTHR11567">
    <property type="entry name" value="ACID PHOSPHATASE-RELATED"/>
    <property type="match status" value="1"/>
</dbReference>
<dbReference type="InterPro" id="IPR029033">
    <property type="entry name" value="His_PPase_superfam"/>
</dbReference>
<dbReference type="InterPro" id="IPR000560">
    <property type="entry name" value="His_Pase_clade-2"/>
</dbReference>
<comment type="similarity">
    <text evidence="1">Belongs to the histidine acid phosphatase family.</text>
</comment>
<dbReference type="HOGENOM" id="CLU_706151_0_0_1"/>
<protein>
    <submittedName>
        <fullName evidence="3">Acid phosphatase</fullName>
    </submittedName>
</protein>